<feature type="domain" description="Response regulatory" evidence="4">
    <location>
        <begin position="9"/>
        <end position="122"/>
    </location>
</feature>
<dbReference type="PRINTS" id="PR00038">
    <property type="entry name" value="HTHLUXR"/>
</dbReference>
<dbReference type="Proteomes" id="UP000198620">
    <property type="component" value="Unassembled WGS sequence"/>
</dbReference>
<dbReference type="SUPFAM" id="SSF46894">
    <property type="entry name" value="C-terminal effector domain of the bipartite response regulators"/>
    <property type="match status" value="1"/>
</dbReference>
<dbReference type="Gene3D" id="3.40.50.2300">
    <property type="match status" value="1"/>
</dbReference>
<evidence type="ECO:0000259" key="4">
    <source>
        <dbReference type="PROSITE" id="PS50110"/>
    </source>
</evidence>
<reference evidence="5 6" key="1">
    <citation type="submission" date="2016-10" db="EMBL/GenBank/DDBJ databases">
        <authorList>
            <person name="de Groot N.N."/>
        </authorList>
    </citation>
    <scope>NUCLEOTIDE SEQUENCE [LARGE SCALE GENOMIC DNA]</scope>
    <source>
        <strain evidence="5 6">Nv1</strain>
    </source>
</reference>
<evidence type="ECO:0000256" key="2">
    <source>
        <dbReference type="PROSITE-ProRule" id="PRU00169"/>
    </source>
</evidence>
<dbReference type="Pfam" id="PF00196">
    <property type="entry name" value="GerE"/>
    <property type="match status" value="1"/>
</dbReference>
<sequence>MVFRGEIFLILLASSSQDDLYRWERGVHSLATVFCSTNLDSVRDELVRGKPQILLLDHDLPKLDGPDGIAGLMKLNPETKFIVLSHSISDEIEWALFRTGVRGCCRSTIEPEQLKAVVEAVQHGELWIRRSLSWRLLNELVIMTQEKNRIKRAVGELLANLTRREYEIATLVGNGESNKQIARRLAITERTVKAHLTEVFRKLDVADRLKLALIVKGSVSTNDATQTGHS</sequence>
<feature type="domain" description="HTH luxR-type" evidence="3">
    <location>
        <begin position="154"/>
        <end position="219"/>
    </location>
</feature>
<evidence type="ECO:0000313" key="6">
    <source>
        <dbReference type="Proteomes" id="UP000198620"/>
    </source>
</evidence>
<dbReference type="GO" id="GO:0003677">
    <property type="term" value="F:DNA binding"/>
    <property type="evidence" value="ECO:0007669"/>
    <property type="project" value="UniProtKB-KW"/>
</dbReference>
<dbReference type="InterPro" id="IPR000792">
    <property type="entry name" value="Tscrpt_reg_LuxR_C"/>
</dbReference>
<organism evidence="5 6">
    <name type="scientific">Nitrosovibrio tenuis</name>
    <dbReference type="NCBI Taxonomy" id="1233"/>
    <lineage>
        <taxon>Bacteria</taxon>
        <taxon>Pseudomonadati</taxon>
        <taxon>Pseudomonadota</taxon>
        <taxon>Betaproteobacteria</taxon>
        <taxon>Nitrosomonadales</taxon>
        <taxon>Nitrosomonadaceae</taxon>
        <taxon>Nitrosovibrio</taxon>
    </lineage>
</organism>
<dbReference type="CDD" id="cd06170">
    <property type="entry name" value="LuxR_C_like"/>
    <property type="match status" value="1"/>
</dbReference>
<gene>
    <name evidence="5" type="ORF">SAMN05216387_10415</name>
</gene>
<name>A0A1H7LBU1_9PROT</name>
<evidence type="ECO:0000259" key="3">
    <source>
        <dbReference type="PROSITE" id="PS50043"/>
    </source>
</evidence>
<evidence type="ECO:0000313" key="5">
    <source>
        <dbReference type="EMBL" id="SEK96453.1"/>
    </source>
</evidence>
<keyword evidence="1" id="KW-0238">DNA-binding</keyword>
<proteinExistence type="predicted"/>
<dbReference type="PROSITE" id="PS50110">
    <property type="entry name" value="RESPONSE_REGULATORY"/>
    <property type="match status" value="1"/>
</dbReference>
<keyword evidence="2" id="KW-0597">Phosphoprotein</keyword>
<dbReference type="PROSITE" id="PS50043">
    <property type="entry name" value="HTH_LUXR_2"/>
    <property type="match status" value="1"/>
</dbReference>
<dbReference type="InterPro" id="IPR039420">
    <property type="entry name" value="WalR-like"/>
</dbReference>
<accession>A0A1H7LBU1</accession>
<dbReference type="InterPro" id="IPR001789">
    <property type="entry name" value="Sig_transdc_resp-reg_receiver"/>
</dbReference>
<dbReference type="AlphaFoldDB" id="A0A1H7LBU1"/>
<dbReference type="SUPFAM" id="SSF52172">
    <property type="entry name" value="CheY-like"/>
    <property type="match status" value="1"/>
</dbReference>
<dbReference type="PANTHER" id="PTHR43214:SF38">
    <property type="entry name" value="NITRATE_NITRITE RESPONSE REGULATOR PROTEIN NARL"/>
    <property type="match status" value="1"/>
</dbReference>
<protein>
    <submittedName>
        <fullName evidence="5">Two-component system, NarL family, response regulator</fullName>
    </submittedName>
</protein>
<evidence type="ECO:0000256" key="1">
    <source>
        <dbReference type="ARBA" id="ARBA00023125"/>
    </source>
</evidence>
<dbReference type="EMBL" id="FOBH01000004">
    <property type="protein sequence ID" value="SEK96453.1"/>
    <property type="molecule type" value="Genomic_DNA"/>
</dbReference>
<keyword evidence="6" id="KW-1185">Reference proteome</keyword>
<dbReference type="InterPro" id="IPR011006">
    <property type="entry name" value="CheY-like_superfamily"/>
</dbReference>
<dbReference type="InterPro" id="IPR016032">
    <property type="entry name" value="Sig_transdc_resp-reg_C-effctor"/>
</dbReference>
<feature type="modified residue" description="4-aspartylphosphate" evidence="2">
    <location>
        <position position="57"/>
    </location>
</feature>
<dbReference type="STRING" id="1233.SAMN05216387_10415"/>
<dbReference type="PANTHER" id="PTHR43214">
    <property type="entry name" value="TWO-COMPONENT RESPONSE REGULATOR"/>
    <property type="match status" value="1"/>
</dbReference>
<dbReference type="GO" id="GO:0006355">
    <property type="term" value="P:regulation of DNA-templated transcription"/>
    <property type="evidence" value="ECO:0007669"/>
    <property type="project" value="InterPro"/>
</dbReference>
<dbReference type="GO" id="GO:0000160">
    <property type="term" value="P:phosphorelay signal transduction system"/>
    <property type="evidence" value="ECO:0007669"/>
    <property type="project" value="InterPro"/>
</dbReference>
<dbReference type="SMART" id="SM00421">
    <property type="entry name" value="HTH_LUXR"/>
    <property type="match status" value="1"/>
</dbReference>